<sequence>MSESTNTLVGRFMGLDNGIPCNISPYPRYLYKDDEEPRLVNNQDEDDAARQAGFDSITAGALSNRHMINWFWDLEDMSPRQLRVFALDEYDVDLPNKATQEMLFKSVCLLSRAAPQNRNRLVLMAHTIKMNYDAALQTIRDAIKHPPDGYEVKIESYEVTL</sequence>
<evidence type="ECO:0000313" key="2">
    <source>
        <dbReference type="EMBL" id="QJA76443.1"/>
    </source>
</evidence>
<dbReference type="EMBL" id="MT141464">
    <property type="protein sequence ID" value="QJA62209.1"/>
    <property type="molecule type" value="Genomic_DNA"/>
</dbReference>
<evidence type="ECO:0000313" key="1">
    <source>
        <dbReference type="EMBL" id="QJA62209.1"/>
    </source>
</evidence>
<name>A0A6M3IX23_9ZZZZ</name>
<proteinExistence type="predicted"/>
<gene>
    <name evidence="2" type="ORF">MM415A01507_0006</name>
    <name evidence="1" type="ORF">MM415B00814_0028</name>
</gene>
<accession>A0A6M3IX23</accession>
<organism evidence="1">
    <name type="scientific">viral metagenome</name>
    <dbReference type="NCBI Taxonomy" id="1070528"/>
    <lineage>
        <taxon>unclassified sequences</taxon>
        <taxon>metagenomes</taxon>
        <taxon>organismal metagenomes</taxon>
    </lineage>
</organism>
<dbReference type="AlphaFoldDB" id="A0A6M3IX23"/>
<reference evidence="1" key="1">
    <citation type="submission" date="2020-03" db="EMBL/GenBank/DDBJ databases">
        <title>The deep terrestrial virosphere.</title>
        <authorList>
            <person name="Holmfeldt K."/>
            <person name="Nilsson E."/>
            <person name="Simone D."/>
            <person name="Lopez-Fernandez M."/>
            <person name="Wu X."/>
            <person name="de Brujin I."/>
            <person name="Lundin D."/>
            <person name="Andersson A."/>
            <person name="Bertilsson S."/>
            <person name="Dopson M."/>
        </authorList>
    </citation>
    <scope>NUCLEOTIDE SEQUENCE</scope>
    <source>
        <strain evidence="2">MM415A01507</strain>
        <strain evidence="1">MM415B00814</strain>
    </source>
</reference>
<dbReference type="EMBL" id="MT142225">
    <property type="protein sequence ID" value="QJA76443.1"/>
    <property type="molecule type" value="Genomic_DNA"/>
</dbReference>
<protein>
    <submittedName>
        <fullName evidence="1">Uncharacterized protein</fullName>
    </submittedName>
</protein>